<dbReference type="HOGENOM" id="CLU_091659_0_0_10"/>
<dbReference type="InterPro" id="IPR007563">
    <property type="entry name" value="DUF554"/>
</dbReference>
<dbReference type="PANTHER" id="PTHR36111">
    <property type="entry name" value="INNER MEMBRANE PROTEIN-RELATED"/>
    <property type="match status" value="1"/>
</dbReference>
<feature type="transmembrane region" description="Helical" evidence="1">
    <location>
        <begin position="32"/>
        <end position="50"/>
    </location>
</feature>
<dbReference type="AlphaFoldDB" id="A0A060R778"/>
<dbReference type="OrthoDB" id="9797976at2"/>
<feature type="transmembrane region" description="Helical" evidence="1">
    <location>
        <begin position="204"/>
        <end position="222"/>
    </location>
</feature>
<keyword evidence="1" id="KW-0472">Membrane</keyword>
<reference evidence="2 3" key="1">
    <citation type="journal article" date="2015" name="Genome Announc.">
        <title>Complete Genome Sequence of the Novel Leech Symbiont Mucinivorans hirudinis M3T.</title>
        <authorList>
            <person name="Nelson M.C."/>
            <person name="Bomar L."/>
            <person name="Graf J."/>
        </authorList>
    </citation>
    <scope>NUCLEOTIDE SEQUENCE [LARGE SCALE GENOMIC DNA]</scope>
    <source>
        <strain evidence="3">M3</strain>
    </source>
</reference>
<keyword evidence="3" id="KW-1185">Reference proteome</keyword>
<dbReference type="PANTHER" id="PTHR36111:SF2">
    <property type="entry name" value="INNER MEMBRANE PROTEIN"/>
    <property type="match status" value="1"/>
</dbReference>
<dbReference type="eggNOG" id="COG1811">
    <property type="taxonomic scope" value="Bacteria"/>
</dbReference>
<feature type="transmembrane region" description="Helical" evidence="1">
    <location>
        <begin position="136"/>
        <end position="158"/>
    </location>
</feature>
<feature type="transmembrane region" description="Helical" evidence="1">
    <location>
        <begin position="56"/>
        <end position="74"/>
    </location>
</feature>
<keyword evidence="1" id="KW-0812">Transmembrane</keyword>
<evidence type="ECO:0000313" key="2">
    <source>
        <dbReference type="EMBL" id="CDN30987.1"/>
    </source>
</evidence>
<feature type="transmembrane region" description="Helical" evidence="1">
    <location>
        <begin position="6"/>
        <end position="25"/>
    </location>
</feature>
<sequence length="223" mass="23209">MLGTIVNAGAIIVGGAIGSMVGARLPARLQKIVFQGLGIITMTIGVSMALKTPNFLVVALSVVTGAIVGELLGIEKWLERLPRKFLKSGSASRAVEGFVTSSLLFCVGSMAILGSIEDGLGQHPTLLYTKSVMDGITTIAFAATFGIAVVFSALPVLIYQGAITLAAVWITSHLDETMIAQLTAVGGIMLVGLGLNILEIKEIKVTNMLPALLLTTLFTILLG</sequence>
<dbReference type="EMBL" id="HG934468">
    <property type="protein sequence ID" value="CDN30987.1"/>
    <property type="molecule type" value="Genomic_DNA"/>
</dbReference>
<proteinExistence type="predicted"/>
<dbReference type="STRING" id="1433126.BN938_0887"/>
<protein>
    <submittedName>
        <fullName evidence="2">Putative membrane protein</fullName>
    </submittedName>
</protein>
<gene>
    <name evidence="2" type="ORF">BN938_0887</name>
</gene>
<evidence type="ECO:0000313" key="3">
    <source>
        <dbReference type="Proteomes" id="UP000027616"/>
    </source>
</evidence>
<accession>A0A060R778</accession>
<organism evidence="2 3">
    <name type="scientific">Mucinivorans hirudinis</name>
    <dbReference type="NCBI Taxonomy" id="1433126"/>
    <lineage>
        <taxon>Bacteria</taxon>
        <taxon>Pseudomonadati</taxon>
        <taxon>Bacteroidota</taxon>
        <taxon>Bacteroidia</taxon>
        <taxon>Bacteroidales</taxon>
        <taxon>Rikenellaceae</taxon>
        <taxon>Mucinivorans</taxon>
    </lineage>
</organism>
<dbReference type="Proteomes" id="UP000027616">
    <property type="component" value="Chromosome I"/>
</dbReference>
<dbReference type="Pfam" id="PF04474">
    <property type="entry name" value="DUF554"/>
    <property type="match status" value="1"/>
</dbReference>
<evidence type="ECO:0000256" key="1">
    <source>
        <dbReference type="SAM" id="Phobius"/>
    </source>
</evidence>
<name>A0A060R778_9BACT</name>
<feature type="transmembrane region" description="Helical" evidence="1">
    <location>
        <begin position="179"/>
        <end position="198"/>
    </location>
</feature>
<feature type="transmembrane region" description="Helical" evidence="1">
    <location>
        <begin position="95"/>
        <end position="116"/>
    </location>
</feature>
<dbReference type="KEGG" id="rbc:BN938_0887"/>
<keyword evidence="1" id="KW-1133">Transmembrane helix</keyword>